<feature type="active site" evidence="6">
    <location>
        <position position="89"/>
    </location>
</feature>
<dbReference type="GO" id="GO:0032259">
    <property type="term" value="P:methylation"/>
    <property type="evidence" value="ECO:0007669"/>
    <property type="project" value="UniProtKB-KW"/>
</dbReference>
<dbReference type="SUPFAM" id="SSF53335">
    <property type="entry name" value="S-adenosyl-L-methionine-dependent methyltransferases"/>
    <property type="match status" value="1"/>
</dbReference>
<dbReference type="RefSeq" id="WP_147048110.1">
    <property type="nucleotide sequence ID" value="NZ_BJZV01000022.1"/>
</dbReference>
<proteinExistence type="inferred from homology"/>
<comment type="similarity">
    <text evidence="6 7">Belongs to the class I-like SAM-binding methyltransferase superfamily. C5-methyltransferase family.</text>
</comment>
<gene>
    <name evidence="9" type="ORF">MGN01_35420</name>
</gene>
<accession>A0A512JP14</accession>
<dbReference type="Gene3D" id="3.40.50.150">
    <property type="entry name" value="Vaccinia Virus protein VP39"/>
    <property type="match status" value="1"/>
</dbReference>
<evidence type="ECO:0000256" key="2">
    <source>
        <dbReference type="ARBA" id="ARBA00022679"/>
    </source>
</evidence>
<dbReference type="InterPro" id="IPR050390">
    <property type="entry name" value="C5-Methyltransferase"/>
</dbReference>
<dbReference type="GO" id="GO:0003677">
    <property type="term" value="F:DNA binding"/>
    <property type="evidence" value="ECO:0007669"/>
    <property type="project" value="TreeGrafter"/>
</dbReference>
<evidence type="ECO:0000256" key="1">
    <source>
        <dbReference type="ARBA" id="ARBA00022603"/>
    </source>
</evidence>
<evidence type="ECO:0000256" key="4">
    <source>
        <dbReference type="ARBA" id="ARBA00022747"/>
    </source>
</evidence>
<evidence type="ECO:0000256" key="8">
    <source>
        <dbReference type="RuleBase" id="RU000417"/>
    </source>
</evidence>
<reference evidence="9 10" key="1">
    <citation type="submission" date="2019-07" db="EMBL/GenBank/DDBJ databases">
        <title>Whole genome shotgun sequence of Methylobacterium gnaphalii NBRC 107716.</title>
        <authorList>
            <person name="Hosoyama A."/>
            <person name="Uohara A."/>
            <person name="Ohji S."/>
            <person name="Ichikawa N."/>
        </authorList>
    </citation>
    <scope>NUCLEOTIDE SEQUENCE [LARGE SCALE GENOMIC DNA]</scope>
    <source>
        <strain evidence="9 10">NBRC 107716</strain>
    </source>
</reference>
<keyword evidence="2 6" id="KW-0808">Transferase</keyword>
<dbReference type="EMBL" id="BJZV01000022">
    <property type="protein sequence ID" value="GEP11697.1"/>
    <property type="molecule type" value="Genomic_DNA"/>
</dbReference>
<keyword evidence="3 6" id="KW-0949">S-adenosyl-L-methionine</keyword>
<dbReference type="OrthoDB" id="9813719at2"/>
<dbReference type="InterPro" id="IPR001525">
    <property type="entry name" value="C5_MeTfrase"/>
</dbReference>
<name>A0A512JP14_9HYPH</name>
<dbReference type="Pfam" id="PF00145">
    <property type="entry name" value="DNA_methylase"/>
    <property type="match status" value="1"/>
</dbReference>
<comment type="catalytic activity">
    <reaction evidence="5 8">
        <text>a 2'-deoxycytidine in DNA + S-adenosyl-L-methionine = a 5-methyl-2'-deoxycytidine in DNA + S-adenosyl-L-homocysteine + H(+)</text>
        <dbReference type="Rhea" id="RHEA:13681"/>
        <dbReference type="Rhea" id="RHEA-COMP:11369"/>
        <dbReference type="Rhea" id="RHEA-COMP:11370"/>
        <dbReference type="ChEBI" id="CHEBI:15378"/>
        <dbReference type="ChEBI" id="CHEBI:57856"/>
        <dbReference type="ChEBI" id="CHEBI:59789"/>
        <dbReference type="ChEBI" id="CHEBI:85452"/>
        <dbReference type="ChEBI" id="CHEBI:85454"/>
        <dbReference type="EC" id="2.1.1.37"/>
    </reaction>
</comment>
<keyword evidence="1 6" id="KW-0489">Methyltransferase</keyword>
<evidence type="ECO:0000313" key="9">
    <source>
        <dbReference type="EMBL" id="GEP11697.1"/>
    </source>
</evidence>
<dbReference type="GO" id="GO:0003886">
    <property type="term" value="F:DNA (cytosine-5-)-methyltransferase activity"/>
    <property type="evidence" value="ECO:0007669"/>
    <property type="project" value="UniProtKB-EC"/>
</dbReference>
<dbReference type="InterPro" id="IPR018117">
    <property type="entry name" value="C5_DNA_meth_AS"/>
</dbReference>
<dbReference type="Proteomes" id="UP000321750">
    <property type="component" value="Unassembled WGS sequence"/>
</dbReference>
<protein>
    <recommendedName>
        <fullName evidence="8">Cytosine-specific methyltransferase</fullName>
        <ecNumber evidence="8">2.1.1.37</ecNumber>
    </recommendedName>
</protein>
<keyword evidence="4" id="KW-0680">Restriction system</keyword>
<dbReference type="EC" id="2.1.1.37" evidence="8"/>
<evidence type="ECO:0000256" key="6">
    <source>
        <dbReference type="PROSITE-ProRule" id="PRU01016"/>
    </source>
</evidence>
<dbReference type="AlphaFoldDB" id="A0A512JP14"/>
<dbReference type="PANTHER" id="PTHR10629:SF50">
    <property type="entry name" value="DNA (CYTOSINE-5)-METHYLTRANSFERASE CMT3"/>
    <property type="match status" value="1"/>
</dbReference>
<keyword evidence="10" id="KW-1185">Reference proteome</keyword>
<dbReference type="NCBIfam" id="TIGR00675">
    <property type="entry name" value="dcm"/>
    <property type="match status" value="1"/>
</dbReference>
<evidence type="ECO:0000256" key="5">
    <source>
        <dbReference type="ARBA" id="ARBA00047422"/>
    </source>
</evidence>
<dbReference type="PRINTS" id="PR00105">
    <property type="entry name" value="C5METTRFRASE"/>
</dbReference>
<dbReference type="PROSITE" id="PS51679">
    <property type="entry name" value="SAM_MT_C5"/>
    <property type="match status" value="1"/>
</dbReference>
<comment type="caution">
    <text evidence="9">The sequence shown here is derived from an EMBL/GenBank/DDBJ whole genome shotgun (WGS) entry which is preliminary data.</text>
</comment>
<evidence type="ECO:0000256" key="7">
    <source>
        <dbReference type="RuleBase" id="RU000416"/>
    </source>
</evidence>
<sequence>MTQIRKEEDGGGKLRVLDLFSGIGGLALGLERTGGFVPAAFCEIEPYCRQVLARHWPEVPQYDDVRTLTADRLRADGVTVDAICGGFPCQDISWAGFGGGLSGSRSGLWFEYARLVGELRPDLVIVENVAALLARGIDVVCGTLAAFGYDAEWSPVSGCSVGLPHPRQRMFLVAYPNGVDGRQRVRYPTPRPDWALQEVDRFTRTRARSRARLANPSSLYRGADGVPFGMERNRAIGNAVSPDVGEFVGHKSLAILAAHASARTFPLAAE</sequence>
<evidence type="ECO:0000256" key="3">
    <source>
        <dbReference type="ARBA" id="ARBA00022691"/>
    </source>
</evidence>
<dbReference type="GO" id="GO:0044027">
    <property type="term" value="P:negative regulation of gene expression via chromosomal CpG island methylation"/>
    <property type="evidence" value="ECO:0007669"/>
    <property type="project" value="TreeGrafter"/>
</dbReference>
<organism evidence="9 10">
    <name type="scientific">Methylobacterium gnaphalii</name>
    <dbReference type="NCBI Taxonomy" id="1010610"/>
    <lineage>
        <taxon>Bacteria</taxon>
        <taxon>Pseudomonadati</taxon>
        <taxon>Pseudomonadota</taxon>
        <taxon>Alphaproteobacteria</taxon>
        <taxon>Hyphomicrobiales</taxon>
        <taxon>Methylobacteriaceae</taxon>
        <taxon>Methylobacterium</taxon>
    </lineage>
</organism>
<dbReference type="GO" id="GO:0009307">
    <property type="term" value="P:DNA restriction-modification system"/>
    <property type="evidence" value="ECO:0007669"/>
    <property type="project" value="UniProtKB-KW"/>
</dbReference>
<evidence type="ECO:0000313" key="10">
    <source>
        <dbReference type="Proteomes" id="UP000321750"/>
    </source>
</evidence>
<dbReference type="PANTHER" id="PTHR10629">
    <property type="entry name" value="CYTOSINE-SPECIFIC METHYLTRANSFERASE"/>
    <property type="match status" value="1"/>
</dbReference>
<dbReference type="InterPro" id="IPR029063">
    <property type="entry name" value="SAM-dependent_MTases_sf"/>
</dbReference>
<dbReference type="PROSITE" id="PS00094">
    <property type="entry name" value="C5_MTASE_1"/>
    <property type="match status" value="1"/>
</dbReference>